<sequence>MISGNFRSDRPSAASNLNEGKDEPGGGRAGSGGRARQGSEAWRMAGGGDRILSEDRLRGVLDLFERLRERPPWRWRERLRPLLLLLGPERAASHAAEMLKSRCEDERAPVSHIAADTPATGVAGVLREAKRELSQPSSRARGEPALRFPLLEMALWLRDLREIRLAGDRPPPRGAASSERENHLLVRRLTHPPVGDNENARRRELNRVIRRRGRDVLRDLEEVPSRRATFLSFLEQIAPIGIAAVALISAGTAAALDLASAVLAAVIGLAFVTVQIAARTRGWYGVRRYGWFLRQPYIDRDSTGFLGFALGVFDPRPVEPDDHGEQLDLLLVAAFLEDLRRNYRRDYRRAAWARVRYPVLIFEHLSAGHPGVAFVELVERVRADGQAGDRPPGFDPLVVVAGVDPAAPASAGPADPPGPRLLERLARAVRVDVASDEPQSVIAARGLWDRYTREQRRVGALGSRRELRVDVTRDPGGDLPPVRPVRRRPRLAHPALPWIAMVAVAAASVSVISVQVVRYCSPFGIRRMANGECVGITDGSFRFGEDSGGKNNDNRLNKVLDRIESLNDHVTESGKPYATVVYLGPVTADPSIKNKRIDLLAGVQGELIGLAIAQKRFNDAAEGDDLRLRVLVANAGAKFRYAEDVAEQIRGRALKDRSIVAVIGFEQSRRQTQRAIRLLAKSALPLVGTANSYDGTALLDGDAGYSPYYFRLASPNARTARHAAYWARRGDVGGRKVDGAVVIYDGDPDDLYSANLAADFQRSFRPGRALMRPYRNPGELNKSVREACQDQPDLFYYAGRSDEFRSFVNVLELSCPQRPLVLADDEIAKYVSDNAEELGRKNTFDLFFTPLAAREAWTWRWIGDQAPQTFYSDYDPGVREMTDDEDDPSGRRPSITRAAVGYDAATLVATVASKVYWQEKALPSAGSVFAALNDPDHDVLRNGASGVLRFGSRGAGHQVIDRPVILATIRQDGTTEVRQVCGRLVAGGQGRADCPPGEGRGGATAK</sequence>
<dbReference type="EMBL" id="JACHMQ010000001">
    <property type="protein sequence ID" value="MBB6399792.1"/>
    <property type="molecule type" value="Genomic_DNA"/>
</dbReference>
<keyword evidence="2" id="KW-0812">Transmembrane</keyword>
<keyword evidence="2" id="KW-1133">Transmembrane helix</keyword>
<keyword evidence="4" id="KW-1185">Reference proteome</keyword>
<accession>A0A7X0G5J8</accession>
<dbReference type="Gene3D" id="3.40.50.2300">
    <property type="match status" value="2"/>
</dbReference>
<comment type="caution">
    <text evidence="3">The sequence shown here is derived from an EMBL/GenBank/DDBJ whole genome shotgun (WGS) entry which is preliminary data.</text>
</comment>
<proteinExistence type="predicted"/>
<gene>
    <name evidence="3" type="ORF">BKA00_006706</name>
</gene>
<dbReference type="SUPFAM" id="SSF53822">
    <property type="entry name" value="Periplasmic binding protein-like I"/>
    <property type="match status" value="1"/>
</dbReference>
<evidence type="ECO:0000313" key="3">
    <source>
        <dbReference type="EMBL" id="MBB6399792.1"/>
    </source>
</evidence>
<dbReference type="AlphaFoldDB" id="A0A7X0G5J8"/>
<reference evidence="3 4" key="1">
    <citation type="submission" date="2020-08" db="EMBL/GenBank/DDBJ databases">
        <title>Sequencing the genomes of 1000 actinobacteria strains.</title>
        <authorList>
            <person name="Klenk H.-P."/>
        </authorList>
    </citation>
    <scope>NUCLEOTIDE SEQUENCE [LARGE SCALE GENOMIC DNA]</scope>
    <source>
        <strain evidence="3 4">DSM 43675</strain>
    </source>
</reference>
<evidence type="ECO:0000313" key="4">
    <source>
        <dbReference type="Proteomes" id="UP000546324"/>
    </source>
</evidence>
<dbReference type="RefSeq" id="WP_185031878.1">
    <property type="nucleotide sequence ID" value="NZ_JACHMQ010000001.1"/>
</dbReference>
<dbReference type="CDD" id="cd06268">
    <property type="entry name" value="PBP1_ABC_transporter_LIVBP-like"/>
    <property type="match status" value="1"/>
</dbReference>
<dbReference type="Proteomes" id="UP000546324">
    <property type="component" value="Unassembled WGS sequence"/>
</dbReference>
<name>A0A7X0G5J8_9ACTN</name>
<feature type="transmembrane region" description="Helical" evidence="2">
    <location>
        <begin position="495"/>
        <end position="517"/>
    </location>
</feature>
<feature type="compositionally biased region" description="Gly residues" evidence="1">
    <location>
        <begin position="26"/>
        <end position="35"/>
    </location>
</feature>
<evidence type="ECO:0000256" key="1">
    <source>
        <dbReference type="SAM" id="MobiDB-lite"/>
    </source>
</evidence>
<evidence type="ECO:0000256" key="2">
    <source>
        <dbReference type="SAM" id="Phobius"/>
    </source>
</evidence>
<feature type="transmembrane region" description="Helical" evidence="2">
    <location>
        <begin position="258"/>
        <end position="278"/>
    </location>
</feature>
<keyword evidence="2" id="KW-0472">Membrane</keyword>
<organism evidence="3 4">
    <name type="scientific">Actinomadura coerulea</name>
    <dbReference type="NCBI Taxonomy" id="46159"/>
    <lineage>
        <taxon>Bacteria</taxon>
        <taxon>Bacillati</taxon>
        <taxon>Actinomycetota</taxon>
        <taxon>Actinomycetes</taxon>
        <taxon>Streptosporangiales</taxon>
        <taxon>Thermomonosporaceae</taxon>
        <taxon>Actinomadura</taxon>
    </lineage>
</organism>
<feature type="transmembrane region" description="Helical" evidence="2">
    <location>
        <begin position="228"/>
        <end position="252"/>
    </location>
</feature>
<dbReference type="InterPro" id="IPR028082">
    <property type="entry name" value="Peripla_BP_I"/>
</dbReference>
<protein>
    <submittedName>
        <fullName evidence="3">Uncharacterized protein</fullName>
    </submittedName>
</protein>
<feature type="region of interest" description="Disordered" evidence="1">
    <location>
        <begin position="1"/>
        <end position="41"/>
    </location>
</feature>